<sequence>MREYDNGVWRYVPAGKDVWGRPVYAAYFLGRFAGYRYRRTAKDFARLRKLYGHDVPASRWEECPEWCVVLY</sequence>
<dbReference type="AlphaFoldDB" id="A0A3N5ABZ0"/>
<evidence type="ECO:0000313" key="1">
    <source>
        <dbReference type="EMBL" id="RPF42023.1"/>
    </source>
</evidence>
<dbReference type="RefSeq" id="WP_123932108.1">
    <property type="nucleotide sequence ID" value="NZ_RKRE01000004.1"/>
</dbReference>
<name>A0A3N5ABZ0_9THEO</name>
<dbReference type="OrthoDB" id="1728049at2"/>
<proteinExistence type="predicted"/>
<gene>
    <name evidence="1" type="ORF">EDD75_2244</name>
</gene>
<organism evidence="1 2">
    <name type="scientific">Thermodesulfitimonas autotrophica</name>
    <dbReference type="NCBI Taxonomy" id="1894989"/>
    <lineage>
        <taxon>Bacteria</taxon>
        <taxon>Bacillati</taxon>
        <taxon>Bacillota</taxon>
        <taxon>Clostridia</taxon>
        <taxon>Thermoanaerobacterales</taxon>
        <taxon>Thermoanaerobacteraceae</taxon>
        <taxon>Thermodesulfitimonas</taxon>
    </lineage>
</organism>
<accession>A0A3N5ABZ0</accession>
<dbReference type="EMBL" id="RKRE01000004">
    <property type="protein sequence ID" value="RPF42023.1"/>
    <property type="molecule type" value="Genomic_DNA"/>
</dbReference>
<keyword evidence="2" id="KW-1185">Reference proteome</keyword>
<evidence type="ECO:0000313" key="2">
    <source>
        <dbReference type="Proteomes" id="UP000282654"/>
    </source>
</evidence>
<protein>
    <submittedName>
        <fullName evidence="1">Uncharacterized protein</fullName>
    </submittedName>
</protein>
<reference evidence="1 2" key="1">
    <citation type="submission" date="2018-11" db="EMBL/GenBank/DDBJ databases">
        <title>Genomic Encyclopedia of Type Strains, Phase IV (KMG-IV): sequencing the most valuable type-strain genomes for metagenomic binning, comparative biology and taxonomic classification.</title>
        <authorList>
            <person name="Goeker M."/>
        </authorList>
    </citation>
    <scope>NUCLEOTIDE SEQUENCE [LARGE SCALE GENOMIC DNA]</scope>
    <source>
        <strain evidence="1 2">DSM 102936</strain>
    </source>
</reference>
<comment type="caution">
    <text evidence="1">The sequence shown here is derived from an EMBL/GenBank/DDBJ whole genome shotgun (WGS) entry which is preliminary data.</text>
</comment>
<dbReference type="Proteomes" id="UP000282654">
    <property type="component" value="Unassembled WGS sequence"/>
</dbReference>